<feature type="domain" description="Dynein heavy chain region D6 P-loop" evidence="14">
    <location>
        <begin position="698"/>
        <end position="816"/>
    </location>
</feature>
<evidence type="ECO:0000256" key="4">
    <source>
        <dbReference type="ARBA" id="ARBA00022737"/>
    </source>
</evidence>
<keyword evidence="6" id="KW-0067">ATP-binding</keyword>
<dbReference type="Pfam" id="PF03028">
    <property type="entry name" value="Dynein_heavy"/>
    <property type="match status" value="1"/>
</dbReference>
<evidence type="ECO:0000256" key="7">
    <source>
        <dbReference type="ARBA" id="ARBA00023017"/>
    </source>
</evidence>
<dbReference type="Pfam" id="PF18198">
    <property type="entry name" value="AAA_lid_11"/>
    <property type="match status" value="1"/>
</dbReference>
<dbReference type="InterPro" id="IPR041228">
    <property type="entry name" value="Dynein_C"/>
</dbReference>
<dbReference type="EMBL" id="HBJB01003008">
    <property type="protein sequence ID" value="CAE0843378.1"/>
    <property type="molecule type" value="Transcribed_RNA"/>
</dbReference>
<dbReference type="Pfam" id="PF12777">
    <property type="entry name" value="MT"/>
    <property type="match status" value="1"/>
</dbReference>
<dbReference type="InterPro" id="IPR041658">
    <property type="entry name" value="AAA_lid_11"/>
</dbReference>
<keyword evidence="5" id="KW-0547">Nucleotide-binding</keyword>
<dbReference type="GO" id="GO:0005930">
    <property type="term" value="C:axoneme"/>
    <property type="evidence" value="ECO:0007669"/>
    <property type="project" value="UniProtKB-SubCell"/>
</dbReference>
<evidence type="ECO:0000256" key="8">
    <source>
        <dbReference type="ARBA" id="ARBA00023054"/>
    </source>
</evidence>
<keyword evidence="10" id="KW-0505">Motor protein</keyword>
<evidence type="ECO:0000256" key="10">
    <source>
        <dbReference type="ARBA" id="ARBA00023175"/>
    </source>
</evidence>
<evidence type="ECO:0000256" key="9">
    <source>
        <dbReference type="ARBA" id="ARBA00023069"/>
    </source>
</evidence>
<keyword evidence="4" id="KW-0677">Repeat</keyword>
<dbReference type="FunFam" id="1.10.8.1220:FF:000001">
    <property type="entry name" value="Dynein axonemal heavy chain 5"/>
    <property type="match status" value="1"/>
</dbReference>
<dbReference type="InterPro" id="IPR042219">
    <property type="entry name" value="AAA_lid_11_sf"/>
</dbReference>
<dbReference type="FunFam" id="3.10.490.20:FF:000009">
    <property type="entry name" value="Dynein heavy chain 4"/>
    <property type="match status" value="1"/>
</dbReference>
<evidence type="ECO:0000256" key="3">
    <source>
        <dbReference type="ARBA" id="ARBA00022701"/>
    </source>
</evidence>
<evidence type="ECO:0000259" key="15">
    <source>
        <dbReference type="Pfam" id="PF12777"/>
    </source>
</evidence>
<dbReference type="GO" id="GO:0051959">
    <property type="term" value="F:dynein light intermediate chain binding"/>
    <property type="evidence" value="ECO:0007669"/>
    <property type="project" value="InterPro"/>
</dbReference>
<dbReference type="InterPro" id="IPR026983">
    <property type="entry name" value="DHC"/>
</dbReference>
<dbReference type="GO" id="GO:0008569">
    <property type="term" value="F:minus-end-directed microtubule motor activity"/>
    <property type="evidence" value="ECO:0007669"/>
    <property type="project" value="InterPro"/>
</dbReference>
<keyword evidence="11" id="KW-0206">Cytoskeleton</keyword>
<dbReference type="FunFam" id="3.40.50.300:FF:000153">
    <property type="entry name" value="Dynein axonemal heavy chain 1"/>
    <property type="match status" value="1"/>
</dbReference>
<dbReference type="GO" id="GO:0030286">
    <property type="term" value="C:dynein complex"/>
    <property type="evidence" value="ECO:0007669"/>
    <property type="project" value="UniProtKB-KW"/>
</dbReference>
<dbReference type="SUPFAM" id="SSF57997">
    <property type="entry name" value="Tropomyosin"/>
    <property type="match status" value="1"/>
</dbReference>
<keyword evidence="12" id="KW-0966">Cell projection</keyword>
<feature type="domain" description="Dynein heavy chain coiled coil stalk" evidence="15">
    <location>
        <begin position="1"/>
        <end position="192"/>
    </location>
</feature>
<sequence length="1301" mass="147417">MMNDPQKFLDEVKAFDAREIPDWVLDALAPILALEYFNKKTMESKSTAAAFLCDWVINVVKFNSIYKKVAPLMAKVEEATNTKEEAEAKLAIVLAALKVVQDRVAALNEKLDTAKADLAKAEKDAADSQEKLALAERLVNGLADEYKRWTITVKGLKQQGLTLIGDCSLASAFVGYISPFSSSFRMDLRNTWAADVQNRGIPCTEGADPLTILASEAEIATWKNEGLPADRVSVENAAVVTSCARWPLMIDPQLQGVKWIKQRVGDDLQVVQFTHDRWLNKVTFAITMGKILLLEAVGQELEAILEPVLARATVRRGRNQLIIKIGGEEFDYDTNFQLYIQSKLANPHYRPEIAATCTIVNFIVTPSGLEEQILAMVVNTEKPELEQQKQTLVRQQNEYMVTLSKLEDDLLEQLSTADPATILDNIALIDGLEVTKKTSNEINEQVKLGVETEKAINTSRELYRPVAAEGSMLFFLIIQLCIIEHMYQYSLDSFTSFMAKAMDKAPAAEELEERAANLIATIRMTIFRWVVRGLFERHKLTFNALLTFTLLKLGKLKEEYPGDAPISFLFKGPMRTDVENTLGDWLPNTAWFAVQKLIELDGFDSFAQNMEKDAPTRFKEWFNEVAPEEQKLPLDWKRLENEPLKKMLVLRCLRPDRITIAMADWIRGALPNGRDYMDCDGSSSFMAVLTNSYEDTSPATPIFFILSPGSDPVQEVEKMGQTKMDPPLKLHLNYHNVAMGQGQDVVAMAKLEMGHKDGHWVMLQNIHLMPSWCVTLEKKMDNFNVEGSHPAFRIYLSADPSKGIPIGILERAVKLTNEPPTGLNANLRRGFAFFNKEDFEERDAKVKAILFGLCHFHAIMLERKKFGPMGYNMMYPFSVGDLRDSASVLYNYLENNQSAKIPWADLRYIFGEVMYGGHIVDDWDRVMCKCYLEYFFVDEILDETQLVPYAEDKLSLMSPPPGPHEKYLEFIEAMPGETPLFFGMHPNAEINYRTVQCNNLFDMLIQLQPRDTSGGEEAGESQSPMARAEQLCSDILDDVRDIKFPTDDISKSLSDEEKGPFQFVFLQEADYMNGLVGEMIRSLSELQLGFRGELTMSEQMEKLVDSLFLEKIPEWWMKLGFPTVRSLASWLANLKERCEQLDNWCNDPVTIPKVTDISRLFNPQSFLTAIKQITCQVQSLELNKLQVVTEITKRDVKQIETLAREGAYVCGLYLEGARWDMAANSLEDSKPKEMFCKMPVVQCKAGMASEKEDKNIYQCPTYCTPTRRPYYVFPAQLRTKYPPPKWTLAGVALILDIGFAL</sequence>
<dbReference type="Gene3D" id="3.10.490.20">
    <property type="match status" value="1"/>
</dbReference>
<keyword evidence="8 13" id="KW-0175">Coiled coil</keyword>
<dbReference type="Pfam" id="PF18199">
    <property type="entry name" value="Dynein_C"/>
    <property type="match status" value="1"/>
</dbReference>
<feature type="coiled-coil region" evidence="13">
    <location>
        <begin position="69"/>
        <end position="145"/>
    </location>
</feature>
<reference evidence="19" key="1">
    <citation type="submission" date="2021-01" db="EMBL/GenBank/DDBJ databases">
        <authorList>
            <person name="Corre E."/>
            <person name="Pelletier E."/>
            <person name="Niang G."/>
            <person name="Scheremetjew M."/>
            <person name="Finn R."/>
            <person name="Kale V."/>
            <person name="Holt S."/>
            <person name="Cochrane G."/>
            <person name="Meng A."/>
            <person name="Brown T."/>
            <person name="Cohen L."/>
        </authorList>
    </citation>
    <scope>NUCLEOTIDE SEQUENCE</scope>
    <source>
        <strain evidence="19">LB1974</strain>
    </source>
</reference>
<dbReference type="GO" id="GO:0045505">
    <property type="term" value="F:dynein intermediate chain binding"/>
    <property type="evidence" value="ECO:0007669"/>
    <property type="project" value="InterPro"/>
</dbReference>
<evidence type="ECO:0000256" key="13">
    <source>
        <dbReference type="SAM" id="Coils"/>
    </source>
</evidence>
<dbReference type="InterPro" id="IPR024743">
    <property type="entry name" value="Dynein_HC_stalk"/>
</dbReference>
<evidence type="ECO:0000256" key="12">
    <source>
        <dbReference type="ARBA" id="ARBA00023273"/>
    </source>
</evidence>
<dbReference type="Pfam" id="PF12781">
    <property type="entry name" value="AAA_9"/>
    <property type="match status" value="1"/>
</dbReference>
<dbReference type="InterPro" id="IPR027417">
    <property type="entry name" value="P-loop_NTPase"/>
</dbReference>
<keyword evidence="9" id="KW-0969">Cilium</keyword>
<dbReference type="PANTHER" id="PTHR22878">
    <property type="entry name" value="DYNEIN HEAVY CHAIN 6, AXONEMAL-LIKE-RELATED"/>
    <property type="match status" value="1"/>
</dbReference>
<evidence type="ECO:0008006" key="20">
    <source>
        <dbReference type="Google" id="ProtNLM"/>
    </source>
</evidence>
<keyword evidence="3" id="KW-0493">Microtubule</keyword>
<dbReference type="InterPro" id="IPR004273">
    <property type="entry name" value="Dynein_heavy_D6_P-loop"/>
</dbReference>
<evidence type="ECO:0000256" key="2">
    <source>
        <dbReference type="ARBA" id="ARBA00022490"/>
    </source>
</evidence>
<feature type="domain" description="Dynein heavy chain AAA lid" evidence="17">
    <location>
        <begin position="847"/>
        <end position="988"/>
    </location>
</feature>
<evidence type="ECO:0000259" key="16">
    <source>
        <dbReference type="Pfam" id="PF12781"/>
    </source>
</evidence>
<comment type="subcellular location">
    <subcellularLocation>
        <location evidence="1">Cytoplasm</location>
        <location evidence="1">Cytoskeleton</location>
        <location evidence="1">Cilium axoneme</location>
    </subcellularLocation>
</comment>
<evidence type="ECO:0000259" key="14">
    <source>
        <dbReference type="Pfam" id="PF03028"/>
    </source>
</evidence>
<protein>
    <recommendedName>
        <fullName evidence="20">Dynein heavy chain</fullName>
    </recommendedName>
</protein>
<evidence type="ECO:0000256" key="1">
    <source>
        <dbReference type="ARBA" id="ARBA00004430"/>
    </source>
</evidence>
<evidence type="ECO:0000256" key="6">
    <source>
        <dbReference type="ARBA" id="ARBA00022840"/>
    </source>
</evidence>
<gene>
    <name evidence="19" type="ORF">OMAR00294_LOCUS2467</name>
</gene>
<name>A0A7S4LQA2_OXYMA</name>
<dbReference type="Gene3D" id="1.10.8.1220">
    <property type="match status" value="1"/>
</dbReference>
<keyword evidence="7" id="KW-0243">Dynein</keyword>
<organism evidence="19">
    <name type="scientific">Oxyrrhis marina</name>
    <name type="common">Dinoflagellate</name>
    <dbReference type="NCBI Taxonomy" id="2969"/>
    <lineage>
        <taxon>Eukaryota</taxon>
        <taxon>Sar</taxon>
        <taxon>Alveolata</taxon>
        <taxon>Dinophyceae</taxon>
        <taxon>Oxyrrhinales</taxon>
        <taxon>Oxyrrhinaceae</taxon>
        <taxon>Oxyrrhis</taxon>
    </lineage>
</organism>
<dbReference type="GO" id="GO:0005874">
    <property type="term" value="C:microtubule"/>
    <property type="evidence" value="ECO:0007669"/>
    <property type="project" value="UniProtKB-KW"/>
</dbReference>
<evidence type="ECO:0000259" key="17">
    <source>
        <dbReference type="Pfam" id="PF18198"/>
    </source>
</evidence>
<dbReference type="Gene3D" id="6.10.140.1060">
    <property type="match status" value="1"/>
</dbReference>
<dbReference type="InterPro" id="IPR035706">
    <property type="entry name" value="AAA_9"/>
</dbReference>
<dbReference type="FunFam" id="3.40.50.300:FF:000049">
    <property type="entry name" value="Dynein, axonemal, heavy chain 5"/>
    <property type="match status" value="1"/>
</dbReference>
<dbReference type="GO" id="GO:0005524">
    <property type="term" value="F:ATP binding"/>
    <property type="evidence" value="ECO:0007669"/>
    <property type="project" value="UniProtKB-KW"/>
</dbReference>
<dbReference type="Gene3D" id="1.20.1270.280">
    <property type="match status" value="1"/>
</dbReference>
<proteinExistence type="predicted"/>
<dbReference type="InterPro" id="IPR043160">
    <property type="entry name" value="Dynein_C_barrel"/>
</dbReference>
<dbReference type="Gene3D" id="1.10.8.720">
    <property type="entry name" value="Region D6 of dynein motor"/>
    <property type="match status" value="1"/>
</dbReference>
<evidence type="ECO:0000256" key="11">
    <source>
        <dbReference type="ARBA" id="ARBA00023212"/>
    </source>
</evidence>
<dbReference type="GO" id="GO:0007018">
    <property type="term" value="P:microtubule-based movement"/>
    <property type="evidence" value="ECO:0007669"/>
    <property type="project" value="InterPro"/>
</dbReference>
<accession>A0A7S4LQA2</accession>
<evidence type="ECO:0000256" key="5">
    <source>
        <dbReference type="ARBA" id="ARBA00022741"/>
    </source>
</evidence>
<keyword evidence="2" id="KW-0963">Cytoplasm</keyword>
<dbReference type="Gene3D" id="3.40.50.300">
    <property type="entry name" value="P-loop containing nucleotide triphosphate hydrolases"/>
    <property type="match status" value="2"/>
</dbReference>
<feature type="domain" description="Dynein heavy chain C-terminal" evidence="18">
    <location>
        <begin position="995"/>
        <end position="1295"/>
    </location>
</feature>
<dbReference type="PANTHER" id="PTHR22878:SF69">
    <property type="entry name" value="DYNEIN HEAVY CHAIN"/>
    <property type="match status" value="1"/>
</dbReference>
<dbReference type="Gene3D" id="1.20.920.20">
    <property type="match status" value="1"/>
</dbReference>
<feature type="domain" description="Dynein heavy chain ATP-binding dynein motor region" evidence="16">
    <location>
        <begin position="221"/>
        <end position="442"/>
    </location>
</feature>
<evidence type="ECO:0000313" key="19">
    <source>
        <dbReference type="EMBL" id="CAE0843378.1"/>
    </source>
</evidence>
<evidence type="ECO:0000259" key="18">
    <source>
        <dbReference type="Pfam" id="PF18199"/>
    </source>
</evidence>